<evidence type="ECO:0000313" key="4">
    <source>
        <dbReference type="Proteomes" id="UP001473063"/>
    </source>
</evidence>
<gene>
    <name evidence="3" type="ORF">WMO28_15645</name>
</gene>
<dbReference type="PANTHER" id="PTHR23416">
    <property type="entry name" value="SIALIC ACID SYNTHASE-RELATED"/>
    <property type="match status" value="1"/>
</dbReference>
<accession>A0ABV1BJ70</accession>
<keyword evidence="4" id="KW-1185">Reference proteome</keyword>
<dbReference type="InterPro" id="IPR051159">
    <property type="entry name" value="Hexapeptide_acetyltransf"/>
</dbReference>
<dbReference type="SUPFAM" id="SSF51161">
    <property type="entry name" value="Trimeric LpxA-like enzymes"/>
    <property type="match status" value="1"/>
</dbReference>
<dbReference type="PANTHER" id="PTHR23416:SF23">
    <property type="entry name" value="ACETYLTRANSFERASE C18B11.09C-RELATED"/>
    <property type="match status" value="1"/>
</dbReference>
<name>A0ABV1BJ70_9FIRM</name>
<dbReference type="Pfam" id="PF14602">
    <property type="entry name" value="Hexapep_2"/>
    <property type="match status" value="1"/>
</dbReference>
<dbReference type="CDD" id="cd04647">
    <property type="entry name" value="LbH_MAT_like"/>
    <property type="match status" value="1"/>
</dbReference>
<dbReference type="Gene3D" id="2.160.10.10">
    <property type="entry name" value="Hexapeptide repeat proteins"/>
    <property type="match status" value="1"/>
</dbReference>
<evidence type="ECO:0000313" key="3">
    <source>
        <dbReference type="EMBL" id="MEQ2372335.1"/>
    </source>
</evidence>
<comment type="caution">
    <text evidence="3">The sequence shown here is derived from an EMBL/GenBank/DDBJ whole genome shotgun (WGS) entry which is preliminary data.</text>
</comment>
<keyword evidence="2 3" id="KW-0808">Transferase</keyword>
<dbReference type="EMBL" id="JBBMEJ010000028">
    <property type="protein sequence ID" value="MEQ2372335.1"/>
    <property type="molecule type" value="Genomic_DNA"/>
</dbReference>
<keyword evidence="3" id="KW-0012">Acyltransferase</keyword>
<dbReference type="GO" id="GO:0016746">
    <property type="term" value="F:acyltransferase activity"/>
    <property type="evidence" value="ECO:0007669"/>
    <property type="project" value="UniProtKB-KW"/>
</dbReference>
<protein>
    <submittedName>
        <fullName evidence="3">Acyltransferase</fullName>
        <ecNumber evidence="3">2.3.1.-</ecNumber>
    </submittedName>
</protein>
<dbReference type="Proteomes" id="UP001473063">
    <property type="component" value="Unassembled WGS sequence"/>
</dbReference>
<comment type="similarity">
    <text evidence="1">Belongs to the transferase hexapeptide repeat family.</text>
</comment>
<dbReference type="RefSeq" id="WP_349057584.1">
    <property type="nucleotide sequence ID" value="NZ_JBBMEJ010000028.1"/>
</dbReference>
<sequence length="170" mass="18840">MAIIRSALKICYYKIKYRAKLSCNIYQDWSGLRIKLNNHGKLKIGKRLKTRGQDNILIEGGKLQIGDYCFFNYNVSITCKAHVLIGAHVQIANNVVIVDHNHDYKNKGFVSKPVSIDDNVWIGANAVILPGVSIGKFAVIAAGCVVTKDVPEYAIVAGVPGRVIDYYKKC</sequence>
<dbReference type="InterPro" id="IPR001451">
    <property type="entry name" value="Hexapep"/>
</dbReference>
<organism evidence="3 4">
    <name type="scientific">Blautia aquisgranensis</name>
    <dbReference type="NCBI Taxonomy" id="3133153"/>
    <lineage>
        <taxon>Bacteria</taxon>
        <taxon>Bacillati</taxon>
        <taxon>Bacillota</taxon>
        <taxon>Clostridia</taxon>
        <taxon>Lachnospirales</taxon>
        <taxon>Lachnospiraceae</taxon>
        <taxon>Blautia</taxon>
    </lineage>
</organism>
<proteinExistence type="inferred from homology"/>
<reference evidence="3 4" key="1">
    <citation type="submission" date="2024-03" db="EMBL/GenBank/DDBJ databases">
        <title>Human intestinal bacterial collection.</title>
        <authorList>
            <person name="Pauvert C."/>
            <person name="Hitch T.C.A."/>
            <person name="Clavel T."/>
        </authorList>
    </citation>
    <scope>NUCLEOTIDE SEQUENCE [LARGE SCALE GENOMIC DNA]</scope>
    <source>
        <strain evidence="3 4">CLA-JM-H16</strain>
    </source>
</reference>
<dbReference type="EC" id="2.3.1.-" evidence="3"/>
<dbReference type="InterPro" id="IPR011004">
    <property type="entry name" value="Trimer_LpxA-like_sf"/>
</dbReference>
<evidence type="ECO:0000256" key="2">
    <source>
        <dbReference type="ARBA" id="ARBA00022679"/>
    </source>
</evidence>
<evidence type="ECO:0000256" key="1">
    <source>
        <dbReference type="ARBA" id="ARBA00007274"/>
    </source>
</evidence>